<dbReference type="PROSITE" id="PS51465">
    <property type="entry name" value="KAZAL_2"/>
    <property type="match status" value="2"/>
</dbReference>
<keyword evidence="3" id="KW-0325">Glycoprotein</keyword>
<evidence type="ECO:0000256" key="1">
    <source>
        <dbReference type="ARBA" id="ARBA00022729"/>
    </source>
</evidence>
<evidence type="ECO:0000259" key="5">
    <source>
        <dbReference type="PROSITE" id="PS51465"/>
    </source>
</evidence>
<dbReference type="EMBL" id="OA887026">
    <property type="protein sequence ID" value="CAD7283187.1"/>
    <property type="molecule type" value="Genomic_DNA"/>
</dbReference>
<keyword evidence="7" id="KW-1185">Reference proteome</keyword>
<dbReference type="Proteomes" id="UP000678499">
    <property type="component" value="Unassembled WGS sequence"/>
</dbReference>
<keyword evidence="2" id="KW-1015">Disulfide bond</keyword>
<dbReference type="Pfam" id="PF07648">
    <property type="entry name" value="Kazal_2"/>
    <property type="match status" value="2"/>
</dbReference>
<dbReference type="OrthoDB" id="88467at2759"/>
<dbReference type="InterPro" id="IPR036058">
    <property type="entry name" value="Kazal_dom_sf"/>
</dbReference>
<dbReference type="InterPro" id="IPR002350">
    <property type="entry name" value="Kazal_dom"/>
</dbReference>
<organism evidence="6">
    <name type="scientific">Notodromas monacha</name>
    <dbReference type="NCBI Taxonomy" id="399045"/>
    <lineage>
        <taxon>Eukaryota</taxon>
        <taxon>Metazoa</taxon>
        <taxon>Ecdysozoa</taxon>
        <taxon>Arthropoda</taxon>
        <taxon>Crustacea</taxon>
        <taxon>Oligostraca</taxon>
        <taxon>Ostracoda</taxon>
        <taxon>Podocopa</taxon>
        <taxon>Podocopida</taxon>
        <taxon>Cypridocopina</taxon>
        <taxon>Cypridoidea</taxon>
        <taxon>Cyprididae</taxon>
        <taxon>Notodromas</taxon>
    </lineage>
</organism>
<evidence type="ECO:0000256" key="3">
    <source>
        <dbReference type="ARBA" id="ARBA00023180"/>
    </source>
</evidence>
<dbReference type="GO" id="GO:0005615">
    <property type="term" value="C:extracellular space"/>
    <property type="evidence" value="ECO:0007669"/>
    <property type="project" value="TreeGrafter"/>
</dbReference>
<dbReference type="GO" id="GO:0050840">
    <property type="term" value="F:extracellular matrix binding"/>
    <property type="evidence" value="ECO:0007669"/>
    <property type="project" value="TreeGrafter"/>
</dbReference>
<evidence type="ECO:0000256" key="4">
    <source>
        <dbReference type="SAM" id="SignalP"/>
    </source>
</evidence>
<gene>
    <name evidence="6" type="ORF">NMOB1V02_LOCUS10805</name>
</gene>
<feature type="domain" description="Kazal-like" evidence="5">
    <location>
        <begin position="154"/>
        <end position="201"/>
    </location>
</feature>
<dbReference type="PANTHER" id="PTHR13866">
    <property type="entry name" value="SPARC OSTEONECTIN"/>
    <property type="match status" value="1"/>
</dbReference>
<dbReference type="GO" id="GO:0005518">
    <property type="term" value="F:collagen binding"/>
    <property type="evidence" value="ECO:0007669"/>
    <property type="project" value="TreeGrafter"/>
</dbReference>
<sequence>MKSTTSGSFLPLLLLSSSLSLFRPTAPCYTYKDQADSTHATHQEPDPCLNVQCPPGAKCVPKVSSGSLFPGSGPRAECRCPTRCPSYGDDAGSRPVCGSDGRDYTNLCQLRRAACHLKTDIRIKYRGTCDPCAMQPCMEGGVCQLDTRRQAVCRCSTICNLEFKPVCASDGRTYANQCIMEVEGCKAKKTLRIIYKGECSSVTCLAHPMSIKEYLNTPFLTHCWSGLLLCMI</sequence>
<feature type="domain" description="Kazal-like" evidence="5">
    <location>
        <begin position="72"/>
        <end position="131"/>
    </location>
</feature>
<evidence type="ECO:0000313" key="7">
    <source>
        <dbReference type="Proteomes" id="UP000678499"/>
    </source>
</evidence>
<proteinExistence type="predicted"/>
<dbReference type="Gene3D" id="3.30.60.30">
    <property type="match status" value="2"/>
</dbReference>
<reference evidence="6" key="1">
    <citation type="submission" date="2020-11" db="EMBL/GenBank/DDBJ databases">
        <authorList>
            <person name="Tran Van P."/>
        </authorList>
    </citation>
    <scope>NUCLEOTIDE SEQUENCE</scope>
</reference>
<protein>
    <recommendedName>
        <fullName evidence="5">Kazal-like domain-containing protein</fullName>
    </recommendedName>
</protein>
<feature type="chain" id="PRO_5036210455" description="Kazal-like domain-containing protein" evidence="4">
    <location>
        <begin position="21"/>
        <end position="232"/>
    </location>
</feature>
<dbReference type="AlphaFoldDB" id="A0A7R9BX52"/>
<feature type="signal peptide" evidence="4">
    <location>
        <begin position="1"/>
        <end position="20"/>
    </location>
</feature>
<name>A0A7R9BX52_9CRUS</name>
<dbReference type="GO" id="GO:0005509">
    <property type="term" value="F:calcium ion binding"/>
    <property type="evidence" value="ECO:0007669"/>
    <property type="project" value="TreeGrafter"/>
</dbReference>
<dbReference type="PANTHER" id="PTHR13866:SF14">
    <property type="entry name" value="BM-40"/>
    <property type="match status" value="1"/>
</dbReference>
<dbReference type="SUPFAM" id="SSF100895">
    <property type="entry name" value="Kazal-type serine protease inhibitors"/>
    <property type="match status" value="2"/>
</dbReference>
<evidence type="ECO:0000313" key="6">
    <source>
        <dbReference type="EMBL" id="CAD7283187.1"/>
    </source>
</evidence>
<dbReference type="EMBL" id="CAJPEX010004989">
    <property type="protein sequence ID" value="CAG0923339.1"/>
    <property type="molecule type" value="Genomic_DNA"/>
</dbReference>
<accession>A0A7R9BX52</accession>
<dbReference type="FunFam" id="3.30.60.30:FF:000024">
    <property type="entry name" value="Transmembrane agrin"/>
    <property type="match status" value="1"/>
</dbReference>
<keyword evidence="1 4" id="KW-0732">Signal</keyword>
<dbReference type="CDD" id="cd00104">
    <property type="entry name" value="KAZAL_FS"/>
    <property type="match status" value="2"/>
</dbReference>
<evidence type="ECO:0000256" key="2">
    <source>
        <dbReference type="ARBA" id="ARBA00023157"/>
    </source>
</evidence>
<dbReference type="SMART" id="SM00280">
    <property type="entry name" value="KAZAL"/>
    <property type="match status" value="2"/>
</dbReference>